<evidence type="ECO:0000313" key="11">
    <source>
        <dbReference type="EMBL" id="KAK2712618.1"/>
    </source>
</evidence>
<accession>A0A4Y5RYR5</accession>
<feature type="compositionally biased region" description="Low complexity" evidence="9">
    <location>
        <begin position="563"/>
        <end position="576"/>
    </location>
</feature>
<reference evidence="11" key="2">
    <citation type="submission" date="2023-07" db="EMBL/GenBank/DDBJ databases">
        <title>Chromosome-level genome assembly of Artemia franciscana.</title>
        <authorList>
            <person name="Jo E."/>
        </authorList>
    </citation>
    <scope>NUCLEOTIDE SEQUENCE</scope>
    <source>
        <tissue evidence="11">Whole body</tissue>
    </source>
</reference>
<dbReference type="Gene3D" id="2.60.34.10">
    <property type="entry name" value="Substrate Binding Domain Of DNAk, Chain A, domain 1"/>
    <property type="match status" value="1"/>
</dbReference>
<evidence type="ECO:0000313" key="13">
    <source>
        <dbReference type="Proteomes" id="UP001187531"/>
    </source>
</evidence>
<feature type="signal peptide" evidence="10">
    <location>
        <begin position="1"/>
        <end position="19"/>
    </location>
</feature>
<sequence length="882" mass="100055">MRIYWCLILLAFIYSFGTAAVISIDLGTEWMKIGIVSPGMPLEVALNKESKRKTPVAIAFRNGERTFGEDALTVGVRFPKNCYTHLTDLLGKTVDHPSVKRYQEMFPYHEIVPHAERQTVMFKHESGELFTVEELVGQILAKARDYAEMFSQQVPIREAVITVPPYFDQAERRAMMKAAAIGELKVLQLVNTNAAIGLNFGIFRSKEWNDTARYFLFYDMGASSTVATVIAYQTAKTKERGYSETNPQLAVVGVGFDRTLGGSEIQRRLQLYLANAFNEMEKTENDVMKNPRAFAKLFKEAGRVKNVLSANAEHYAQIEGLLDEKDFKQLVTRTQLEELSADLLDRLQGPLLQALETSGLTLDRIEQIILVGGNTRMPAVQARLNEITGRELSKNINADEACALGAVYRAADLSTGFKVKKFVIKDSIMVPIEVDFERQVDEDKKGKAVKRTLYSFLNPYPQKKILTFNKHTEDFEFYVNYAPTEQMKLNPPILNISVVKLDGVKRSIGKNTENGAEFKGIKVHFNIDESGILNLNSVESTFEKLNPDNETENATSPENPEANTTSVNSTNGSNSTAAKKEKKPEVITIKEEIAFIESYLDLPDFTPQTFDIIMDRVKKINEADRMKKEKEQAFNLLESYVLDMQNKIYEDEHALVSTDEEKEAIRTKCSEVAIWLDEDGFEASADTLRQKLLDVKEITKDVEFRAAEMKNRDQAVSVLVQALNVSSSFAERLKNASSEERYLEEDDFNSFSSLINRTEAWLNDTMSILKSQAPTENPSFTTLSFLDKANDLERELRILTTRMQANRARKMREVVEKIRTKNETSSGKGKFKKMNETEEKTEQEPEKTEDESQRRKNEAEEELKADQNEANGKDSDNEHLEL</sequence>
<evidence type="ECO:0000256" key="9">
    <source>
        <dbReference type="SAM" id="MobiDB-lite"/>
    </source>
</evidence>
<dbReference type="Pfam" id="PF00012">
    <property type="entry name" value="HSP70"/>
    <property type="match status" value="1"/>
</dbReference>
<dbReference type="GO" id="GO:0005788">
    <property type="term" value="C:endoplasmic reticulum lumen"/>
    <property type="evidence" value="ECO:0007669"/>
    <property type="project" value="UniProtKB-SubCell"/>
</dbReference>
<comment type="similarity">
    <text evidence="2">Belongs to the heat shock protein 70 family.</text>
</comment>
<feature type="compositionally biased region" description="Basic and acidic residues" evidence="9">
    <location>
        <begin position="833"/>
        <end position="882"/>
    </location>
</feature>
<evidence type="ECO:0000256" key="7">
    <source>
        <dbReference type="ARBA" id="ARBA00023186"/>
    </source>
</evidence>
<evidence type="ECO:0000256" key="6">
    <source>
        <dbReference type="ARBA" id="ARBA00022840"/>
    </source>
</evidence>
<dbReference type="InterPro" id="IPR013126">
    <property type="entry name" value="Hsp_70_fam"/>
</dbReference>
<evidence type="ECO:0000256" key="1">
    <source>
        <dbReference type="ARBA" id="ARBA00004319"/>
    </source>
</evidence>
<evidence type="ECO:0000256" key="2">
    <source>
        <dbReference type="ARBA" id="ARBA00007381"/>
    </source>
</evidence>
<dbReference type="Gene3D" id="3.30.420.40">
    <property type="match status" value="2"/>
</dbReference>
<dbReference type="CDD" id="cd10230">
    <property type="entry name" value="ASKHA_NBD_HSP70_HYOU1"/>
    <property type="match status" value="1"/>
</dbReference>
<evidence type="ECO:0000256" key="5">
    <source>
        <dbReference type="ARBA" id="ARBA00022824"/>
    </source>
</evidence>
<dbReference type="InterPro" id="IPR018181">
    <property type="entry name" value="Heat_shock_70_CS"/>
</dbReference>
<feature type="chain" id="PRO_5041815053" description="Hypoxia up-regulated protein 1" evidence="10">
    <location>
        <begin position="20"/>
        <end position="882"/>
    </location>
</feature>
<keyword evidence="13" id="KW-1185">Reference proteome</keyword>
<evidence type="ECO:0000256" key="4">
    <source>
        <dbReference type="ARBA" id="ARBA00022741"/>
    </source>
</evidence>
<reference evidence="12" key="1">
    <citation type="journal article" date="2019" name="Sci. Rep.">
        <title>Sequence and expression analysis of HSP70 family genes in Artemia franciscana.</title>
        <authorList>
            <person name="Junprung W."/>
            <person name="Norouzitallab P."/>
            <person name="De Vos S."/>
            <person name="Tassanakajon A."/>
            <person name="Nguyen Viet D."/>
            <person name="Van Stappen G."/>
            <person name="Bossier P."/>
        </authorList>
    </citation>
    <scope>NUCLEOTIDE SEQUENCE</scope>
</reference>
<keyword evidence="7" id="KW-0143">Chaperone</keyword>
<evidence type="ECO:0000313" key="12">
    <source>
        <dbReference type="EMBL" id="QDA02046.1"/>
    </source>
</evidence>
<dbReference type="GO" id="GO:0030968">
    <property type="term" value="P:endoplasmic reticulum unfolded protein response"/>
    <property type="evidence" value="ECO:0007669"/>
    <property type="project" value="TreeGrafter"/>
</dbReference>
<dbReference type="SUPFAM" id="SSF100934">
    <property type="entry name" value="Heat shock protein 70kD (HSP70), C-terminal subdomain"/>
    <property type="match status" value="1"/>
</dbReference>
<feature type="compositionally biased region" description="Polar residues" evidence="9">
    <location>
        <begin position="552"/>
        <end position="562"/>
    </location>
</feature>
<dbReference type="PANTHER" id="PTHR45639:SF3">
    <property type="entry name" value="HYPOXIA UP-REGULATED PROTEIN 1"/>
    <property type="match status" value="1"/>
</dbReference>
<dbReference type="InterPro" id="IPR029048">
    <property type="entry name" value="HSP70_C_sf"/>
</dbReference>
<feature type="region of interest" description="Disordered" evidence="9">
    <location>
        <begin position="817"/>
        <end position="882"/>
    </location>
</feature>
<protein>
    <recommendedName>
        <fullName evidence="8">Hypoxia up-regulated protein 1</fullName>
    </recommendedName>
</protein>
<dbReference type="GO" id="GO:0005524">
    <property type="term" value="F:ATP binding"/>
    <property type="evidence" value="ECO:0007669"/>
    <property type="project" value="UniProtKB-KW"/>
</dbReference>
<dbReference type="GO" id="GO:0034663">
    <property type="term" value="C:endoplasmic reticulum chaperone complex"/>
    <property type="evidence" value="ECO:0007669"/>
    <property type="project" value="TreeGrafter"/>
</dbReference>
<dbReference type="PANTHER" id="PTHR45639">
    <property type="entry name" value="HSC70CB, ISOFORM G-RELATED"/>
    <property type="match status" value="1"/>
</dbReference>
<dbReference type="EMBL" id="MH992634">
    <property type="protein sequence ID" value="QDA02046.1"/>
    <property type="molecule type" value="mRNA"/>
</dbReference>
<keyword evidence="3 10" id="KW-0732">Signal</keyword>
<keyword evidence="6" id="KW-0067">ATP-binding</keyword>
<dbReference type="Gene3D" id="1.20.1270.10">
    <property type="match status" value="1"/>
</dbReference>
<dbReference type="Gene3D" id="3.30.30.30">
    <property type="match status" value="1"/>
</dbReference>
<dbReference type="PROSITE" id="PS01036">
    <property type="entry name" value="HSP70_3"/>
    <property type="match status" value="1"/>
</dbReference>
<comment type="subcellular location">
    <subcellularLocation>
        <location evidence="1">Endoplasmic reticulum lumen</location>
    </subcellularLocation>
</comment>
<keyword evidence="5" id="KW-0256">Endoplasmic reticulum</keyword>
<dbReference type="AlphaFoldDB" id="A0A4Y5RYR5"/>
<dbReference type="InterPro" id="IPR043129">
    <property type="entry name" value="ATPase_NBD"/>
</dbReference>
<evidence type="ECO:0000256" key="3">
    <source>
        <dbReference type="ARBA" id="ARBA00022729"/>
    </source>
</evidence>
<keyword evidence="4" id="KW-0547">Nucleotide-binding</keyword>
<evidence type="ECO:0000256" key="10">
    <source>
        <dbReference type="SAM" id="SignalP"/>
    </source>
</evidence>
<dbReference type="EMBL" id="JAVRJZ010000015">
    <property type="protein sequence ID" value="KAK2712618.1"/>
    <property type="molecule type" value="Genomic_DNA"/>
</dbReference>
<dbReference type="PRINTS" id="PR00301">
    <property type="entry name" value="HEATSHOCK70"/>
</dbReference>
<organism evidence="12">
    <name type="scientific">Artemia franciscana</name>
    <name type="common">Brine shrimp</name>
    <name type="synonym">Artemia sanfranciscana</name>
    <dbReference type="NCBI Taxonomy" id="6661"/>
    <lineage>
        <taxon>Eukaryota</taxon>
        <taxon>Metazoa</taxon>
        <taxon>Ecdysozoa</taxon>
        <taxon>Arthropoda</taxon>
        <taxon>Crustacea</taxon>
        <taxon>Branchiopoda</taxon>
        <taxon>Anostraca</taxon>
        <taxon>Artemiidae</taxon>
        <taxon>Artemia</taxon>
    </lineage>
</organism>
<dbReference type="SUPFAM" id="SSF53067">
    <property type="entry name" value="Actin-like ATPase domain"/>
    <property type="match status" value="2"/>
</dbReference>
<dbReference type="Proteomes" id="UP001187531">
    <property type="component" value="Unassembled WGS sequence"/>
</dbReference>
<name>A0A4Y5RYR5_ARTSF</name>
<feature type="region of interest" description="Disordered" evidence="9">
    <location>
        <begin position="546"/>
        <end position="583"/>
    </location>
</feature>
<evidence type="ECO:0000256" key="8">
    <source>
        <dbReference type="ARBA" id="ARBA00040503"/>
    </source>
</evidence>
<proteinExistence type="evidence at transcript level"/>
<dbReference type="GO" id="GO:0140662">
    <property type="term" value="F:ATP-dependent protein folding chaperone"/>
    <property type="evidence" value="ECO:0007669"/>
    <property type="project" value="InterPro"/>
</dbReference>
<dbReference type="FunFam" id="3.30.30.30:FF:000004">
    <property type="entry name" value="hypoxia up-regulated protein 1"/>
    <property type="match status" value="1"/>
</dbReference>
<gene>
    <name evidence="12" type="primary">HYOU1</name>
    <name evidence="11" type="ORF">QYM36_011341</name>
</gene>
<dbReference type="Gene3D" id="3.90.640.10">
    <property type="entry name" value="Actin, Chain A, domain 4"/>
    <property type="match status" value="1"/>
</dbReference>
<dbReference type="InterPro" id="IPR029047">
    <property type="entry name" value="HSP70_peptide-bd_sf"/>
</dbReference>